<name>A0A0U1Q265_9BURK</name>
<dbReference type="AlphaFoldDB" id="A0A0U1Q265"/>
<accession>A0A0U1Q265</accession>
<dbReference type="GO" id="GO:0000287">
    <property type="term" value="F:magnesium ion binding"/>
    <property type="evidence" value="ECO:0007669"/>
    <property type="project" value="UniProtKB-UniRule"/>
</dbReference>
<comment type="cofactor">
    <cofactor evidence="18">
        <name>Mg(2+)</name>
        <dbReference type="ChEBI" id="CHEBI:18420"/>
    </cofactor>
    <text evidence="18">Binds 1 Mg(2+) ion per subunit.</text>
</comment>
<feature type="binding site" evidence="18">
    <location>
        <position position="375"/>
    </location>
    <ligand>
        <name>UDP-N-acetyl-alpha-D-glucosamine</name>
        <dbReference type="ChEBI" id="CHEBI:57705"/>
    </ligand>
</feature>
<keyword evidence="21" id="KW-1185">Reference proteome</keyword>
<evidence type="ECO:0000313" key="21">
    <source>
        <dbReference type="Proteomes" id="UP000050580"/>
    </source>
</evidence>
<dbReference type="Gene3D" id="3.90.550.10">
    <property type="entry name" value="Spore Coat Polysaccharide Biosynthesis Protein SpsA, Chain A"/>
    <property type="match status" value="1"/>
</dbReference>
<feature type="binding site" evidence="18">
    <location>
        <begin position="12"/>
        <end position="15"/>
    </location>
    <ligand>
        <name>UDP-N-acetyl-alpha-D-glucosamine</name>
        <dbReference type="ChEBI" id="CHEBI:57705"/>
    </ligand>
</feature>
<keyword evidence="4 18" id="KW-0963">Cytoplasm</keyword>
<evidence type="ECO:0000256" key="3">
    <source>
        <dbReference type="ARBA" id="ARBA00007947"/>
    </source>
</evidence>
<dbReference type="InterPro" id="IPR050065">
    <property type="entry name" value="GlmU-like"/>
</dbReference>
<proteinExistence type="inferred from homology"/>
<feature type="binding site" evidence="18">
    <location>
        <position position="404"/>
    </location>
    <ligand>
        <name>acetyl-CoA</name>
        <dbReference type="ChEBI" id="CHEBI:57288"/>
    </ligand>
</feature>
<feature type="binding site" evidence="18">
    <location>
        <position position="401"/>
    </location>
    <ligand>
        <name>UDP-N-acetyl-alpha-D-glucosamine</name>
        <dbReference type="ChEBI" id="CHEBI:57705"/>
    </ligand>
</feature>
<evidence type="ECO:0000256" key="9">
    <source>
        <dbReference type="ARBA" id="ARBA00022842"/>
    </source>
</evidence>
<comment type="similarity">
    <text evidence="3 18">In the N-terminal section; belongs to the N-acetylglucosamine-1-phosphate uridyltransferase family.</text>
</comment>
<dbReference type="Proteomes" id="UP000050580">
    <property type="component" value="Unassembled WGS sequence"/>
</dbReference>
<dbReference type="EMBL" id="LBNQ01000012">
    <property type="protein sequence ID" value="KKW68843.1"/>
    <property type="molecule type" value="Genomic_DNA"/>
</dbReference>
<feature type="binding site" evidence="18">
    <location>
        <position position="357"/>
    </location>
    <ligand>
        <name>UDP-N-acetyl-alpha-D-glucosamine</name>
        <dbReference type="ChEBI" id="CHEBI:57705"/>
    </ligand>
</feature>
<dbReference type="CDD" id="cd02540">
    <property type="entry name" value="GT2_GlmU_N_bac"/>
    <property type="match status" value="1"/>
</dbReference>
<dbReference type="GO" id="GO:0019134">
    <property type="term" value="F:glucosamine-1-phosphate N-acetyltransferase activity"/>
    <property type="evidence" value="ECO:0007669"/>
    <property type="project" value="UniProtKB-UniRule"/>
</dbReference>
<comment type="caution">
    <text evidence="20">The sequence shown here is derived from an EMBL/GenBank/DDBJ whole genome shotgun (WGS) entry which is preliminary data.</text>
</comment>
<evidence type="ECO:0000256" key="17">
    <source>
        <dbReference type="ARBA" id="ARBA00049628"/>
    </source>
</evidence>
<sequence length="481" mass="50518">MTASSPLSIVVLAAGKGTRMKSRLPKVLQPLGGRPMLAHVLHTAGALCAERLVLVSGHGGDWVRQFADQHAPALLPNTQLIHAEQPQQLGTGHAVQQAGAHLPDRGTVLILLGDVPLVDAETLQQVVACCSDSQIGLLTAELVEPHGYGRIARDAQGRVQAIVEHKDANAQQRAIREINSGIMALPAHRLKAWLNRLDNDNAQGEYYLTDVIAMAVADQVAVQAHCLPVHQSWQVGGINSPAQLAEAERRYQRLQAEAAMDAGVRLVDPARFELRAAPGSALPGALTCESDVEIDIGCIFAGDVRIGSGSRIGAYCHISQADLGADCEVLPYSHIDGEAAGVVVGNGARIGPFARLRPGARLAEDVHIGNFVEVKNSTLARGAKANHLAYLGDAAVGERVNYGAGAITANYDGANKHRTIIEADVHIGSNSVLVAPLTIGAGATVGAGSTLSRDVPAHALAVTRANASVVPDWQRPAKKKD</sequence>
<evidence type="ECO:0000256" key="1">
    <source>
        <dbReference type="ARBA" id="ARBA00004496"/>
    </source>
</evidence>
<reference evidence="20 21" key="1">
    <citation type="submission" date="2015-05" db="EMBL/GenBank/DDBJ databases">
        <title>Draft genome sequence of Lampropedia sp. CT6, isolated from the microbial mat of a hot water spring, located at Manikaran, India.</title>
        <authorList>
            <person name="Tripathi C."/>
            <person name="Rani P."/>
            <person name="Mahato N.K."/>
            <person name="Lal R."/>
        </authorList>
    </citation>
    <scope>NUCLEOTIDE SEQUENCE [LARGE SCALE GENOMIC DNA]</scope>
    <source>
        <strain evidence="20 21">CT6</strain>
    </source>
</reference>
<feature type="binding site" evidence="18">
    <location>
        <position position="239"/>
    </location>
    <ligand>
        <name>Mg(2+)</name>
        <dbReference type="ChEBI" id="CHEBI:18420"/>
    </ligand>
</feature>
<comment type="function">
    <text evidence="17 18">Catalyzes the last two sequential reactions in the de novo biosynthetic pathway for UDP-N-acetylglucosamine (UDP-GlcNAc). The C-terminal domain catalyzes the transfer of acetyl group from acetyl coenzyme A to glucosamine-1-phosphate (GlcN-1-P) to produce N-acetylglucosamine-1-phosphate (GlcNAc-1-P), which is converted into UDP-GlcNAc by the transfer of uridine 5-monophosphate (from uridine 5-triphosphate), a reaction catalyzed by the N-terminal domain.</text>
</comment>
<dbReference type="UniPathway" id="UPA00113">
    <property type="reaction ID" value="UER00532"/>
</dbReference>
<dbReference type="SUPFAM" id="SSF51161">
    <property type="entry name" value="Trimeric LpxA-like enzymes"/>
    <property type="match status" value="1"/>
</dbReference>
<gene>
    <name evidence="18" type="primary">glmU</name>
    <name evidence="20" type="ORF">AAV94_02595</name>
</gene>
<keyword evidence="13 18" id="KW-0012">Acyltransferase</keyword>
<evidence type="ECO:0000256" key="10">
    <source>
        <dbReference type="ARBA" id="ARBA00022960"/>
    </source>
</evidence>
<dbReference type="CDD" id="cd03353">
    <property type="entry name" value="LbH_GlmU_C"/>
    <property type="match status" value="1"/>
</dbReference>
<dbReference type="GO" id="GO:0009245">
    <property type="term" value="P:lipid A biosynthetic process"/>
    <property type="evidence" value="ECO:0007669"/>
    <property type="project" value="UniProtKB-UniRule"/>
</dbReference>
<feature type="region of interest" description="Linker" evidence="18">
    <location>
        <begin position="242"/>
        <end position="262"/>
    </location>
</feature>
<dbReference type="GO" id="GO:0000902">
    <property type="term" value="P:cell morphogenesis"/>
    <property type="evidence" value="ECO:0007669"/>
    <property type="project" value="UniProtKB-UniRule"/>
</dbReference>
<keyword evidence="5 18" id="KW-0808">Transferase</keyword>
<keyword evidence="9 18" id="KW-0460">Magnesium</keyword>
<feature type="binding site" evidence="18">
    <location>
        <begin position="410"/>
        <end position="411"/>
    </location>
    <ligand>
        <name>acetyl-CoA</name>
        <dbReference type="ChEBI" id="CHEBI:57288"/>
    </ligand>
</feature>
<feature type="binding site" evidence="18">
    <location>
        <position position="26"/>
    </location>
    <ligand>
        <name>UDP-N-acetyl-alpha-D-glucosamine</name>
        <dbReference type="ChEBI" id="CHEBI:57705"/>
    </ligand>
</feature>
<feature type="domain" description="MobA-like NTP transferase" evidence="19">
    <location>
        <begin position="10"/>
        <end position="136"/>
    </location>
</feature>
<feature type="region of interest" description="N-acetyltransferase" evidence="18">
    <location>
        <begin position="263"/>
        <end position="481"/>
    </location>
</feature>
<evidence type="ECO:0000256" key="15">
    <source>
        <dbReference type="ARBA" id="ARBA00048247"/>
    </source>
</evidence>
<feature type="binding site" evidence="18">
    <location>
        <position position="390"/>
    </location>
    <ligand>
        <name>UDP-N-acetyl-alpha-D-glucosamine</name>
        <dbReference type="ChEBI" id="CHEBI:57705"/>
    </ligand>
</feature>
<dbReference type="RefSeq" id="WP_046740771.1">
    <property type="nucleotide sequence ID" value="NZ_LBNQ01000012.1"/>
</dbReference>
<comment type="pathway">
    <text evidence="18">Nucleotide-sugar biosynthesis; UDP-N-acetyl-alpha-D-glucosamine biosynthesis; N-acetyl-alpha-D-glucosamine 1-phosphate from alpha-D-glucosamine 6-phosphate (route II): step 2/2.</text>
</comment>
<keyword evidence="11 18" id="KW-0573">Peptidoglycan synthesis</keyword>
<feature type="binding site" evidence="18">
    <location>
        <begin position="90"/>
        <end position="91"/>
    </location>
    <ligand>
        <name>UDP-N-acetyl-alpha-D-glucosamine</name>
        <dbReference type="ChEBI" id="CHEBI:57705"/>
    </ligand>
</feature>
<dbReference type="InterPro" id="IPR011004">
    <property type="entry name" value="Trimer_LpxA-like_sf"/>
</dbReference>
<evidence type="ECO:0000256" key="16">
    <source>
        <dbReference type="ARBA" id="ARBA00048493"/>
    </source>
</evidence>
<comment type="caution">
    <text evidence="18">Lacks conserved residue(s) required for the propagation of feature annotation.</text>
</comment>
<dbReference type="InterPro" id="IPR018357">
    <property type="entry name" value="Hexapep_transf_CS"/>
</dbReference>
<feature type="binding site" evidence="18">
    <location>
        <position position="429"/>
    </location>
    <ligand>
        <name>acetyl-CoA</name>
        <dbReference type="ChEBI" id="CHEBI:57288"/>
    </ligand>
</feature>
<evidence type="ECO:0000256" key="13">
    <source>
        <dbReference type="ARBA" id="ARBA00023315"/>
    </source>
</evidence>
<feature type="binding site" evidence="18">
    <location>
        <position position="114"/>
    </location>
    <ligand>
        <name>Mg(2+)</name>
        <dbReference type="ChEBI" id="CHEBI:18420"/>
    </ligand>
</feature>
<feature type="binding site" evidence="18">
    <location>
        <position position="149"/>
    </location>
    <ligand>
        <name>UDP-N-acetyl-alpha-D-glucosamine</name>
        <dbReference type="ChEBI" id="CHEBI:57705"/>
    </ligand>
</feature>
<evidence type="ECO:0000256" key="7">
    <source>
        <dbReference type="ARBA" id="ARBA00022723"/>
    </source>
</evidence>
<dbReference type="GO" id="GO:0009252">
    <property type="term" value="P:peptidoglycan biosynthetic process"/>
    <property type="evidence" value="ECO:0007669"/>
    <property type="project" value="UniProtKB-UniRule"/>
</dbReference>
<feature type="binding site" evidence="18">
    <location>
        <position position="85"/>
    </location>
    <ligand>
        <name>UDP-N-acetyl-alpha-D-glucosamine</name>
        <dbReference type="ChEBI" id="CHEBI:57705"/>
    </ligand>
</feature>
<evidence type="ECO:0000313" key="20">
    <source>
        <dbReference type="EMBL" id="KKW68843.1"/>
    </source>
</evidence>
<keyword evidence="12 18" id="KW-0511">Multifunctional enzyme</keyword>
<dbReference type="Pfam" id="PF12804">
    <property type="entry name" value="NTP_transf_3"/>
    <property type="match status" value="1"/>
</dbReference>
<dbReference type="STRING" id="1610491.AAV94_02595"/>
<keyword evidence="7 18" id="KW-0479">Metal-binding</keyword>
<organism evidence="20 21">
    <name type="scientific">Lampropedia cohaerens</name>
    <dbReference type="NCBI Taxonomy" id="1610491"/>
    <lineage>
        <taxon>Bacteria</taxon>
        <taxon>Pseudomonadati</taxon>
        <taxon>Pseudomonadota</taxon>
        <taxon>Betaproteobacteria</taxon>
        <taxon>Burkholderiales</taxon>
        <taxon>Comamonadaceae</taxon>
        <taxon>Lampropedia</taxon>
    </lineage>
</organism>
<feature type="binding site" evidence="18">
    <location>
        <position position="464"/>
    </location>
    <ligand>
        <name>acetyl-CoA</name>
        <dbReference type="ChEBI" id="CHEBI:57288"/>
    </ligand>
</feature>
<keyword evidence="10 18" id="KW-0133">Cell shape</keyword>
<keyword evidence="6 18" id="KW-0548">Nucleotidyltransferase</keyword>
<comment type="catalytic activity">
    <reaction evidence="15 18">
        <text>alpha-D-glucosamine 1-phosphate + acetyl-CoA = N-acetyl-alpha-D-glucosamine 1-phosphate + CoA + H(+)</text>
        <dbReference type="Rhea" id="RHEA:13725"/>
        <dbReference type="ChEBI" id="CHEBI:15378"/>
        <dbReference type="ChEBI" id="CHEBI:57287"/>
        <dbReference type="ChEBI" id="CHEBI:57288"/>
        <dbReference type="ChEBI" id="CHEBI:57776"/>
        <dbReference type="ChEBI" id="CHEBI:58516"/>
        <dbReference type="EC" id="2.3.1.157"/>
    </reaction>
</comment>
<feature type="active site" description="Proton acceptor" evidence="18">
    <location>
        <position position="387"/>
    </location>
</feature>
<evidence type="ECO:0000256" key="14">
    <source>
        <dbReference type="ARBA" id="ARBA00023316"/>
    </source>
</evidence>
<comment type="catalytic activity">
    <reaction evidence="16 18">
        <text>N-acetyl-alpha-D-glucosamine 1-phosphate + UTP + H(+) = UDP-N-acetyl-alpha-D-glucosamine + diphosphate</text>
        <dbReference type="Rhea" id="RHEA:13509"/>
        <dbReference type="ChEBI" id="CHEBI:15378"/>
        <dbReference type="ChEBI" id="CHEBI:33019"/>
        <dbReference type="ChEBI" id="CHEBI:46398"/>
        <dbReference type="ChEBI" id="CHEBI:57705"/>
        <dbReference type="ChEBI" id="CHEBI:57776"/>
        <dbReference type="EC" id="2.7.7.23"/>
    </reaction>
</comment>
<feature type="binding site" evidence="18">
    <location>
        <position position="179"/>
    </location>
    <ligand>
        <name>UDP-N-acetyl-alpha-D-glucosamine</name>
        <dbReference type="ChEBI" id="CHEBI:57705"/>
    </ligand>
</feature>
<dbReference type="UniPathway" id="UPA00973"/>
<dbReference type="Gene3D" id="2.160.10.10">
    <property type="entry name" value="Hexapeptide repeat proteins"/>
    <property type="match status" value="1"/>
</dbReference>
<dbReference type="PANTHER" id="PTHR43584:SF3">
    <property type="entry name" value="BIFUNCTIONAL PROTEIN GLMU"/>
    <property type="match status" value="1"/>
</dbReference>
<protein>
    <recommendedName>
        <fullName evidence="18">Bifunctional protein GlmU</fullName>
    </recommendedName>
    <domain>
        <recommendedName>
            <fullName evidence="18">UDP-N-acetylglucosamine pyrophosphorylase</fullName>
            <ecNumber evidence="18">2.7.7.23</ecNumber>
        </recommendedName>
        <alternativeName>
            <fullName evidence="18">N-acetylglucosamine-1-phosphate uridyltransferase</fullName>
        </alternativeName>
    </domain>
    <domain>
        <recommendedName>
            <fullName evidence="18">Glucosamine-1-phosphate N-acetyltransferase</fullName>
            <ecNumber evidence="18">2.3.1.157</ecNumber>
        </recommendedName>
    </domain>
</protein>
<evidence type="ECO:0000256" key="2">
    <source>
        <dbReference type="ARBA" id="ARBA00007707"/>
    </source>
</evidence>
<evidence type="ECO:0000256" key="8">
    <source>
        <dbReference type="ARBA" id="ARBA00022737"/>
    </source>
</evidence>
<dbReference type="OrthoDB" id="9775031at2"/>
<dbReference type="PATRIC" id="fig|1610491.3.peg.544"/>
<dbReference type="NCBIfam" id="TIGR01173">
    <property type="entry name" value="glmU"/>
    <property type="match status" value="1"/>
</dbReference>
<feature type="binding site" evidence="18">
    <location>
        <position position="447"/>
    </location>
    <ligand>
        <name>acetyl-CoA</name>
        <dbReference type="ChEBI" id="CHEBI:57288"/>
    </ligand>
</feature>
<evidence type="ECO:0000256" key="18">
    <source>
        <dbReference type="HAMAP-Rule" id="MF_01631"/>
    </source>
</evidence>
<dbReference type="GO" id="GO:0006048">
    <property type="term" value="P:UDP-N-acetylglucosamine biosynthetic process"/>
    <property type="evidence" value="ECO:0007669"/>
    <property type="project" value="UniProtKB-UniPathway"/>
</dbReference>
<feature type="binding site" evidence="18">
    <location>
        <position position="164"/>
    </location>
    <ligand>
        <name>UDP-N-acetyl-alpha-D-glucosamine</name>
        <dbReference type="ChEBI" id="CHEBI:57705"/>
    </ligand>
</feature>
<dbReference type="InterPro" id="IPR005882">
    <property type="entry name" value="Bifunctional_GlmU"/>
</dbReference>
<dbReference type="GO" id="GO:0005737">
    <property type="term" value="C:cytoplasm"/>
    <property type="evidence" value="ECO:0007669"/>
    <property type="project" value="UniProtKB-SubCell"/>
</dbReference>
<dbReference type="GO" id="GO:0071555">
    <property type="term" value="P:cell wall organization"/>
    <property type="evidence" value="ECO:0007669"/>
    <property type="project" value="UniProtKB-KW"/>
</dbReference>
<dbReference type="GO" id="GO:0008360">
    <property type="term" value="P:regulation of cell shape"/>
    <property type="evidence" value="ECO:0007669"/>
    <property type="project" value="UniProtKB-KW"/>
</dbReference>
<dbReference type="SUPFAM" id="SSF53448">
    <property type="entry name" value="Nucleotide-diphospho-sugar transferases"/>
    <property type="match status" value="1"/>
</dbReference>
<dbReference type="PROSITE" id="PS00101">
    <property type="entry name" value="HEXAPEP_TRANSFERASES"/>
    <property type="match status" value="1"/>
</dbReference>
<dbReference type="PANTHER" id="PTHR43584">
    <property type="entry name" value="NUCLEOTIDYL TRANSFERASE"/>
    <property type="match status" value="1"/>
</dbReference>
<dbReference type="InterPro" id="IPR029044">
    <property type="entry name" value="Nucleotide-diphossugar_trans"/>
</dbReference>
<comment type="subunit">
    <text evidence="18">Homotrimer.</text>
</comment>
<comment type="pathway">
    <text evidence="18">Bacterial outer membrane biogenesis; LPS lipid A biosynthesis.</text>
</comment>
<keyword evidence="8 18" id="KW-0677">Repeat</keyword>
<evidence type="ECO:0000256" key="12">
    <source>
        <dbReference type="ARBA" id="ARBA00023268"/>
    </source>
</evidence>
<dbReference type="InterPro" id="IPR001451">
    <property type="entry name" value="Hexapep"/>
</dbReference>
<dbReference type="HAMAP" id="MF_01631">
    <property type="entry name" value="GlmU"/>
    <property type="match status" value="1"/>
</dbReference>
<dbReference type="GO" id="GO:0003977">
    <property type="term" value="F:UDP-N-acetylglucosamine diphosphorylase activity"/>
    <property type="evidence" value="ECO:0007669"/>
    <property type="project" value="UniProtKB-UniRule"/>
</dbReference>
<comment type="subcellular location">
    <subcellularLocation>
        <location evidence="1 18">Cytoplasm</location>
    </subcellularLocation>
</comment>
<dbReference type="Pfam" id="PF00132">
    <property type="entry name" value="Hexapep"/>
    <property type="match status" value="2"/>
</dbReference>
<evidence type="ECO:0000259" key="19">
    <source>
        <dbReference type="Pfam" id="PF12804"/>
    </source>
</evidence>
<dbReference type="InterPro" id="IPR038009">
    <property type="entry name" value="GlmU_C_LbH"/>
</dbReference>
<comment type="similarity">
    <text evidence="2 18">In the C-terminal section; belongs to the transferase hexapeptide repeat family.</text>
</comment>
<dbReference type="EC" id="2.3.1.157" evidence="18"/>
<dbReference type="InterPro" id="IPR025877">
    <property type="entry name" value="MobA-like_NTP_Trfase"/>
</dbReference>
<evidence type="ECO:0000256" key="11">
    <source>
        <dbReference type="ARBA" id="ARBA00022984"/>
    </source>
</evidence>
<comment type="pathway">
    <text evidence="18">Nucleotide-sugar biosynthesis; UDP-N-acetyl-alpha-D-glucosamine biosynthesis; UDP-N-acetyl-alpha-D-glucosamine from N-acetyl-alpha-D-glucosamine 1-phosphate: step 1/1.</text>
</comment>
<keyword evidence="14 18" id="KW-0961">Cell wall biogenesis/degradation</keyword>
<feature type="binding site" evidence="18">
    <location>
        <position position="239"/>
    </location>
    <ligand>
        <name>UDP-N-acetyl-alpha-D-glucosamine</name>
        <dbReference type="ChEBI" id="CHEBI:57705"/>
    </ligand>
</feature>
<feature type="region of interest" description="Pyrophosphorylase" evidence="18">
    <location>
        <begin position="1"/>
        <end position="241"/>
    </location>
</feature>
<evidence type="ECO:0000256" key="4">
    <source>
        <dbReference type="ARBA" id="ARBA00022490"/>
    </source>
</evidence>
<evidence type="ECO:0000256" key="5">
    <source>
        <dbReference type="ARBA" id="ARBA00022679"/>
    </source>
</evidence>
<evidence type="ECO:0000256" key="6">
    <source>
        <dbReference type="ARBA" id="ARBA00022695"/>
    </source>
</evidence>
<dbReference type="EC" id="2.7.7.23" evidence="18"/>
<dbReference type="GO" id="GO:0016020">
    <property type="term" value="C:membrane"/>
    <property type="evidence" value="ECO:0007669"/>
    <property type="project" value="GOC"/>
</dbReference>